<sequence length="115" mass="13736">MNNFDPFESIKALKEFHHRSTSVPDTNISSLLANITDYVVQFFNYYSEQLIKNPLNLAQLESSLINFKVIFVNKLINEQISNQQRHQYQTYIIEKEYLKYQNSILMRLSLNQHFE</sequence>
<evidence type="ECO:0000313" key="2">
    <source>
        <dbReference type="EMBL" id="CAD8119574.1"/>
    </source>
</evidence>
<proteinExistence type="predicted"/>
<dbReference type="AlphaFoldDB" id="A0A8S1QU85"/>
<keyword evidence="3" id="KW-1185">Reference proteome</keyword>
<dbReference type="Proteomes" id="UP000688137">
    <property type="component" value="Unassembled WGS sequence"/>
</dbReference>
<name>A0A8S1QU85_PARPR</name>
<comment type="caution">
    <text evidence="1">The sequence shown here is derived from an EMBL/GenBank/DDBJ whole genome shotgun (WGS) entry which is preliminary data.</text>
</comment>
<gene>
    <name evidence="1" type="ORF">PPRIM_AZ9-3.1.T2300005</name>
    <name evidence="2" type="ORF">PPRIM_AZ9-3.1.T3400001</name>
</gene>
<organism evidence="1 3">
    <name type="scientific">Paramecium primaurelia</name>
    <dbReference type="NCBI Taxonomy" id="5886"/>
    <lineage>
        <taxon>Eukaryota</taxon>
        <taxon>Sar</taxon>
        <taxon>Alveolata</taxon>
        <taxon>Ciliophora</taxon>
        <taxon>Intramacronucleata</taxon>
        <taxon>Oligohymenophorea</taxon>
        <taxon>Peniculida</taxon>
        <taxon>Parameciidae</taxon>
        <taxon>Paramecium</taxon>
    </lineage>
</organism>
<reference evidence="1" key="1">
    <citation type="submission" date="2021-01" db="EMBL/GenBank/DDBJ databases">
        <authorList>
            <consortium name="Genoscope - CEA"/>
            <person name="William W."/>
        </authorList>
    </citation>
    <scope>NUCLEOTIDE SEQUENCE</scope>
</reference>
<accession>A0A8S1QU85</accession>
<protein>
    <submittedName>
        <fullName evidence="1">Uncharacterized protein</fullName>
    </submittedName>
</protein>
<evidence type="ECO:0000313" key="1">
    <source>
        <dbReference type="EMBL" id="CAD8118227.1"/>
    </source>
</evidence>
<evidence type="ECO:0000313" key="3">
    <source>
        <dbReference type="Proteomes" id="UP000688137"/>
    </source>
</evidence>
<dbReference type="EMBL" id="CAJJDM010000349">
    <property type="protein sequence ID" value="CAD8119574.1"/>
    <property type="molecule type" value="Genomic_DNA"/>
</dbReference>
<dbReference type="EMBL" id="CAJJDM010000239">
    <property type="protein sequence ID" value="CAD8118227.1"/>
    <property type="molecule type" value="Genomic_DNA"/>
</dbReference>